<dbReference type="InParanoid" id="A0A3N4LY15"/>
<dbReference type="AlphaFoldDB" id="A0A3N4LY15"/>
<gene>
    <name evidence="2" type="ORF">L211DRAFT_833768</name>
</gene>
<feature type="region of interest" description="Disordered" evidence="1">
    <location>
        <begin position="1"/>
        <end position="53"/>
    </location>
</feature>
<dbReference type="OrthoDB" id="10407227at2759"/>
<evidence type="ECO:0000256" key="1">
    <source>
        <dbReference type="SAM" id="MobiDB-lite"/>
    </source>
</evidence>
<feature type="compositionally biased region" description="Polar residues" evidence="1">
    <location>
        <begin position="1"/>
        <end position="29"/>
    </location>
</feature>
<keyword evidence="3" id="KW-1185">Reference proteome</keyword>
<proteinExistence type="predicted"/>
<protein>
    <submittedName>
        <fullName evidence="2">Uncharacterized protein</fullName>
    </submittedName>
</protein>
<feature type="compositionally biased region" description="Low complexity" evidence="1">
    <location>
        <begin position="30"/>
        <end position="51"/>
    </location>
</feature>
<reference evidence="2 3" key="1">
    <citation type="journal article" date="2018" name="Nat. Ecol. Evol.">
        <title>Pezizomycetes genomes reveal the molecular basis of ectomycorrhizal truffle lifestyle.</title>
        <authorList>
            <person name="Murat C."/>
            <person name="Payen T."/>
            <person name="Noel B."/>
            <person name="Kuo A."/>
            <person name="Morin E."/>
            <person name="Chen J."/>
            <person name="Kohler A."/>
            <person name="Krizsan K."/>
            <person name="Balestrini R."/>
            <person name="Da Silva C."/>
            <person name="Montanini B."/>
            <person name="Hainaut M."/>
            <person name="Levati E."/>
            <person name="Barry K.W."/>
            <person name="Belfiori B."/>
            <person name="Cichocki N."/>
            <person name="Clum A."/>
            <person name="Dockter R.B."/>
            <person name="Fauchery L."/>
            <person name="Guy J."/>
            <person name="Iotti M."/>
            <person name="Le Tacon F."/>
            <person name="Lindquist E.A."/>
            <person name="Lipzen A."/>
            <person name="Malagnac F."/>
            <person name="Mello A."/>
            <person name="Molinier V."/>
            <person name="Miyauchi S."/>
            <person name="Poulain J."/>
            <person name="Riccioni C."/>
            <person name="Rubini A."/>
            <person name="Sitrit Y."/>
            <person name="Splivallo R."/>
            <person name="Traeger S."/>
            <person name="Wang M."/>
            <person name="Zifcakova L."/>
            <person name="Wipf D."/>
            <person name="Zambonelli A."/>
            <person name="Paolocci F."/>
            <person name="Nowrousian M."/>
            <person name="Ottonello S."/>
            <person name="Baldrian P."/>
            <person name="Spatafora J.W."/>
            <person name="Henrissat B."/>
            <person name="Nagy L.G."/>
            <person name="Aury J.M."/>
            <person name="Wincker P."/>
            <person name="Grigoriev I.V."/>
            <person name="Bonfante P."/>
            <person name="Martin F.M."/>
        </authorList>
    </citation>
    <scope>NUCLEOTIDE SEQUENCE [LARGE SCALE GENOMIC DNA]</scope>
    <source>
        <strain evidence="2 3">ATCC MYA-4762</strain>
    </source>
</reference>
<dbReference type="Proteomes" id="UP000267821">
    <property type="component" value="Unassembled WGS sequence"/>
</dbReference>
<organism evidence="2 3">
    <name type="scientific">Terfezia boudieri ATCC MYA-4762</name>
    <dbReference type="NCBI Taxonomy" id="1051890"/>
    <lineage>
        <taxon>Eukaryota</taxon>
        <taxon>Fungi</taxon>
        <taxon>Dikarya</taxon>
        <taxon>Ascomycota</taxon>
        <taxon>Pezizomycotina</taxon>
        <taxon>Pezizomycetes</taxon>
        <taxon>Pezizales</taxon>
        <taxon>Pezizaceae</taxon>
        <taxon>Terfezia</taxon>
    </lineage>
</organism>
<name>A0A3N4LY15_9PEZI</name>
<accession>A0A3N4LY15</accession>
<feature type="region of interest" description="Disordered" evidence="1">
    <location>
        <begin position="149"/>
        <end position="170"/>
    </location>
</feature>
<sequence>MLSQFTFGKSNSTEASSATPTKNCKNPTQTSGTSTSSETAAKTSEGAIPLPYYTPPSYTPPSLSLLNSEQISSITTCFNLRKDFRDTLRLLSEMKTEVKCLFDGERYTRDYLNAIHMGMPLGPEFAVPKEFLDRECAWRKVPKDTIGGTTNGIARGAADAGNGKKRMELD</sequence>
<evidence type="ECO:0000313" key="3">
    <source>
        <dbReference type="Proteomes" id="UP000267821"/>
    </source>
</evidence>
<evidence type="ECO:0000313" key="2">
    <source>
        <dbReference type="EMBL" id="RPB27783.1"/>
    </source>
</evidence>
<dbReference type="EMBL" id="ML121530">
    <property type="protein sequence ID" value="RPB27783.1"/>
    <property type="molecule type" value="Genomic_DNA"/>
</dbReference>